<dbReference type="HOGENOM" id="CLU_2866963_0_0_1"/>
<organism evidence="1 2">
    <name type="scientific">Ciona intestinalis</name>
    <name type="common">Transparent sea squirt</name>
    <name type="synonym">Ascidia intestinalis</name>
    <dbReference type="NCBI Taxonomy" id="7719"/>
    <lineage>
        <taxon>Eukaryota</taxon>
        <taxon>Metazoa</taxon>
        <taxon>Chordata</taxon>
        <taxon>Tunicata</taxon>
        <taxon>Ascidiacea</taxon>
        <taxon>Phlebobranchia</taxon>
        <taxon>Cionidae</taxon>
        <taxon>Ciona</taxon>
    </lineage>
</organism>
<evidence type="ECO:0000313" key="2">
    <source>
        <dbReference type="Proteomes" id="UP000008144"/>
    </source>
</evidence>
<dbReference type="Ensembl" id="ENSCINT00000033710.1">
    <property type="protein sequence ID" value="ENSCINP00000031760.1"/>
    <property type="gene ID" value="ENSCING00000024124.1"/>
</dbReference>
<sequence length="64" mass="7484">MKCYHLFLHHKVEVKYINKSMAIHTSRVTLYPINFTFAAPTCVSMAPFTPPWTPGHPTYFKFTH</sequence>
<keyword evidence="2" id="KW-1185">Reference proteome</keyword>
<reference evidence="1" key="3">
    <citation type="submission" date="2025-08" db="UniProtKB">
        <authorList>
            <consortium name="Ensembl"/>
        </authorList>
    </citation>
    <scope>IDENTIFICATION</scope>
</reference>
<reference evidence="1" key="4">
    <citation type="submission" date="2025-09" db="UniProtKB">
        <authorList>
            <consortium name="Ensembl"/>
        </authorList>
    </citation>
    <scope>IDENTIFICATION</scope>
</reference>
<dbReference type="Proteomes" id="UP000008144">
    <property type="component" value="Chromosome 14"/>
</dbReference>
<name>H2XQ26_CIOIN</name>
<proteinExistence type="predicted"/>
<accession>H2XQ26</accession>
<dbReference type="EMBL" id="EAAA01001216">
    <property type="status" value="NOT_ANNOTATED_CDS"/>
    <property type="molecule type" value="Genomic_DNA"/>
</dbReference>
<dbReference type="AlphaFoldDB" id="H2XQ26"/>
<dbReference type="InParanoid" id="H2XQ26"/>
<reference evidence="1" key="2">
    <citation type="journal article" date="2008" name="Genome Biol.">
        <title>Improved genome assembly and evidence-based global gene model set for the chordate Ciona intestinalis: new insight into intron and operon populations.</title>
        <authorList>
            <person name="Satou Y."/>
            <person name="Mineta K."/>
            <person name="Ogasawara M."/>
            <person name="Sasakura Y."/>
            <person name="Shoguchi E."/>
            <person name="Ueno K."/>
            <person name="Yamada L."/>
            <person name="Matsumoto J."/>
            <person name="Wasserscheid J."/>
            <person name="Dewar K."/>
            <person name="Wiley G.B."/>
            <person name="Macmil S.L."/>
            <person name="Roe B.A."/>
            <person name="Zeller R.W."/>
            <person name="Hastings K.E."/>
            <person name="Lemaire P."/>
            <person name="Lindquist E."/>
            <person name="Endo T."/>
            <person name="Hotta K."/>
            <person name="Inaba K."/>
        </authorList>
    </citation>
    <scope>NUCLEOTIDE SEQUENCE [LARGE SCALE GENOMIC DNA]</scope>
    <source>
        <strain evidence="1">wild type</strain>
    </source>
</reference>
<protein>
    <submittedName>
        <fullName evidence="1">Uncharacterized protein</fullName>
    </submittedName>
</protein>
<evidence type="ECO:0000313" key="1">
    <source>
        <dbReference type="Ensembl" id="ENSCINP00000031760.1"/>
    </source>
</evidence>
<reference evidence="2" key="1">
    <citation type="journal article" date="2002" name="Science">
        <title>The draft genome of Ciona intestinalis: insights into chordate and vertebrate origins.</title>
        <authorList>
            <person name="Dehal P."/>
            <person name="Satou Y."/>
            <person name="Campbell R.K."/>
            <person name="Chapman J."/>
            <person name="Degnan B."/>
            <person name="De Tomaso A."/>
            <person name="Davidson B."/>
            <person name="Di Gregorio A."/>
            <person name="Gelpke M."/>
            <person name="Goodstein D.M."/>
            <person name="Harafuji N."/>
            <person name="Hastings K.E."/>
            <person name="Ho I."/>
            <person name="Hotta K."/>
            <person name="Huang W."/>
            <person name="Kawashima T."/>
            <person name="Lemaire P."/>
            <person name="Martinez D."/>
            <person name="Meinertzhagen I.A."/>
            <person name="Necula S."/>
            <person name="Nonaka M."/>
            <person name="Putnam N."/>
            <person name="Rash S."/>
            <person name="Saiga H."/>
            <person name="Satake M."/>
            <person name="Terry A."/>
            <person name="Yamada L."/>
            <person name="Wang H.G."/>
            <person name="Awazu S."/>
            <person name="Azumi K."/>
            <person name="Boore J."/>
            <person name="Branno M."/>
            <person name="Chin-Bow S."/>
            <person name="DeSantis R."/>
            <person name="Doyle S."/>
            <person name="Francino P."/>
            <person name="Keys D.N."/>
            <person name="Haga S."/>
            <person name="Hayashi H."/>
            <person name="Hino K."/>
            <person name="Imai K.S."/>
            <person name="Inaba K."/>
            <person name="Kano S."/>
            <person name="Kobayashi K."/>
            <person name="Kobayashi M."/>
            <person name="Lee B.I."/>
            <person name="Makabe K.W."/>
            <person name="Manohar C."/>
            <person name="Matassi G."/>
            <person name="Medina M."/>
            <person name="Mochizuki Y."/>
            <person name="Mount S."/>
            <person name="Morishita T."/>
            <person name="Miura S."/>
            <person name="Nakayama A."/>
            <person name="Nishizaka S."/>
            <person name="Nomoto H."/>
            <person name="Ohta F."/>
            <person name="Oishi K."/>
            <person name="Rigoutsos I."/>
            <person name="Sano M."/>
            <person name="Sasaki A."/>
            <person name="Sasakura Y."/>
            <person name="Shoguchi E."/>
            <person name="Shin-i T."/>
            <person name="Spagnuolo A."/>
            <person name="Stainier D."/>
            <person name="Suzuki M.M."/>
            <person name="Tassy O."/>
            <person name="Takatori N."/>
            <person name="Tokuoka M."/>
            <person name="Yagi K."/>
            <person name="Yoshizaki F."/>
            <person name="Wada S."/>
            <person name="Zhang C."/>
            <person name="Hyatt P.D."/>
            <person name="Larimer F."/>
            <person name="Detter C."/>
            <person name="Doggett N."/>
            <person name="Glavina T."/>
            <person name="Hawkins T."/>
            <person name="Richardson P."/>
            <person name="Lucas S."/>
            <person name="Kohara Y."/>
            <person name="Levine M."/>
            <person name="Satoh N."/>
            <person name="Rokhsar D.S."/>
        </authorList>
    </citation>
    <scope>NUCLEOTIDE SEQUENCE [LARGE SCALE GENOMIC DNA]</scope>
</reference>